<dbReference type="Proteomes" id="UP000236735">
    <property type="component" value="Unassembled WGS sequence"/>
</dbReference>
<dbReference type="Pfam" id="PF13477">
    <property type="entry name" value="Glyco_trans_4_2"/>
    <property type="match status" value="1"/>
</dbReference>
<name>A0A1H5V9W4_XYLRU</name>
<protein>
    <submittedName>
        <fullName evidence="2">Galacturonosyltransferase</fullName>
    </submittedName>
</protein>
<proteinExistence type="predicted"/>
<dbReference type="Gene3D" id="3.40.50.2000">
    <property type="entry name" value="Glycogen Phosphorylase B"/>
    <property type="match status" value="2"/>
</dbReference>
<accession>A0A1H5V9W4</accession>
<sequence>MKTVLVLSNHPTWTYKLRAEVLQQLVRSGYRVIVAVGNGSEIDKLKAIGCEHVDIPYNRRSVNPLKEWKLYRAYRKLMKAVRPDAVLTYTIKPNLYGAFLCKRMGIPCLVNITGLGSALEKKGFLRYFFLRLYRYVFRDVYRVFLQNASNRELFTSLGIVHGNDVLLPGSGVNVEQYRPLPYPSGETVEFVFVSRILRAKGIEEYIGAARFLKEKYPFTRFHICGFCDEDYMALIDEMVKKGVVDYHGMVEDVRAVYQATHCTVLPSWYAEGMNNVLLESAASARPVITTGRPGCGEIVDDGVNGFIVNPQDTDDLIEKMERFILLPADQKEMMGMNGRRKVETAFDRRIVVERYLEAVNSLFA</sequence>
<dbReference type="Pfam" id="PF13692">
    <property type="entry name" value="Glyco_trans_1_4"/>
    <property type="match status" value="1"/>
</dbReference>
<dbReference type="InterPro" id="IPR028098">
    <property type="entry name" value="Glyco_trans_4-like_N"/>
</dbReference>
<reference evidence="2 3" key="1">
    <citation type="submission" date="2016-10" db="EMBL/GenBank/DDBJ databases">
        <authorList>
            <person name="de Groot N.N."/>
        </authorList>
    </citation>
    <scope>NUCLEOTIDE SEQUENCE [LARGE SCALE GENOMIC DNA]</scope>
    <source>
        <strain evidence="2 3">AR32</strain>
    </source>
</reference>
<feature type="domain" description="Glycosyltransferase subfamily 4-like N-terminal" evidence="1">
    <location>
        <begin position="4"/>
        <end position="147"/>
    </location>
</feature>
<dbReference type="CDD" id="cd03808">
    <property type="entry name" value="GT4_CapM-like"/>
    <property type="match status" value="1"/>
</dbReference>
<dbReference type="RefSeq" id="WP_103915738.1">
    <property type="nucleotide sequence ID" value="NZ_FNUV01000004.1"/>
</dbReference>
<evidence type="ECO:0000313" key="3">
    <source>
        <dbReference type="Proteomes" id="UP000236735"/>
    </source>
</evidence>
<dbReference type="GO" id="GO:0016757">
    <property type="term" value="F:glycosyltransferase activity"/>
    <property type="evidence" value="ECO:0007669"/>
    <property type="project" value="UniProtKB-ARBA"/>
</dbReference>
<dbReference type="EMBL" id="FNUV01000004">
    <property type="protein sequence ID" value="SEF83598.1"/>
    <property type="molecule type" value="Genomic_DNA"/>
</dbReference>
<dbReference type="AlphaFoldDB" id="A0A1H5V9W4"/>
<gene>
    <name evidence="2" type="ORF">SAMN05216354_1809</name>
</gene>
<evidence type="ECO:0000313" key="2">
    <source>
        <dbReference type="EMBL" id="SEF83598.1"/>
    </source>
</evidence>
<dbReference type="SUPFAM" id="SSF53756">
    <property type="entry name" value="UDP-Glycosyltransferase/glycogen phosphorylase"/>
    <property type="match status" value="1"/>
</dbReference>
<dbReference type="PANTHER" id="PTHR12526">
    <property type="entry name" value="GLYCOSYLTRANSFERASE"/>
    <property type="match status" value="1"/>
</dbReference>
<dbReference type="PANTHER" id="PTHR12526:SF630">
    <property type="entry name" value="GLYCOSYLTRANSFERASE"/>
    <property type="match status" value="1"/>
</dbReference>
<keyword evidence="2" id="KW-0808">Transferase</keyword>
<evidence type="ECO:0000259" key="1">
    <source>
        <dbReference type="Pfam" id="PF13477"/>
    </source>
</evidence>
<organism evidence="2 3">
    <name type="scientific">Xylanibacter ruminicola</name>
    <name type="common">Prevotella ruminicola</name>
    <dbReference type="NCBI Taxonomy" id="839"/>
    <lineage>
        <taxon>Bacteria</taxon>
        <taxon>Pseudomonadati</taxon>
        <taxon>Bacteroidota</taxon>
        <taxon>Bacteroidia</taxon>
        <taxon>Bacteroidales</taxon>
        <taxon>Prevotellaceae</taxon>
        <taxon>Xylanibacter</taxon>
    </lineage>
</organism>